<protein>
    <submittedName>
        <fullName evidence="1">Methionine synthase</fullName>
    </submittedName>
</protein>
<dbReference type="InterPro" id="IPR037010">
    <property type="entry name" value="VitB12-dep_Met_synth_activ_sf"/>
</dbReference>
<dbReference type="RefSeq" id="WP_188039209.1">
    <property type="nucleotide sequence ID" value="NZ_JACVHF010000004.1"/>
</dbReference>
<gene>
    <name evidence="1" type="ORF">H1S01_06050</name>
</gene>
<reference evidence="1 2" key="1">
    <citation type="submission" date="2020-07" db="EMBL/GenBank/DDBJ databases">
        <title>Draft whole-genome sequence of Heliobacterium chlorum DSM 3682, type strain.</title>
        <authorList>
            <person name="Kyndt J.A."/>
            <person name="Meyer T.E."/>
            <person name="Imhoff J.F."/>
        </authorList>
    </citation>
    <scope>NUCLEOTIDE SEQUENCE [LARGE SCALE GENOMIC DNA]</scope>
    <source>
        <strain evidence="1 2">DSM 3682</strain>
    </source>
</reference>
<dbReference type="Proteomes" id="UP000617402">
    <property type="component" value="Unassembled WGS sequence"/>
</dbReference>
<organism evidence="1 2">
    <name type="scientific">Heliobacterium chlorum</name>
    <dbReference type="NCBI Taxonomy" id="2698"/>
    <lineage>
        <taxon>Bacteria</taxon>
        <taxon>Bacillati</taxon>
        <taxon>Bacillota</taxon>
        <taxon>Clostridia</taxon>
        <taxon>Eubacteriales</taxon>
        <taxon>Heliobacteriaceae</taxon>
        <taxon>Heliobacterium</taxon>
    </lineage>
</organism>
<comment type="caution">
    <text evidence="1">The sequence shown here is derived from an EMBL/GenBank/DDBJ whole genome shotgun (WGS) entry which is preliminary data.</text>
</comment>
<evidence type="ECO:0000313" key="2">
    <source>
        <dbReference type="Proteomes" id="UP000617402"/>
    </source>
</evidence>
<evidence type="ECO:0000313" key="1">
    <source>
        <dbReference type="EMBL" id="MBC9784074.1"/>
    </source>
</evidence>
<dbReference type="EMBL" id="JACVHF010000004">
    <property type="protein sequence ID" value="MBC9784074.1"/>
    <property type="molecule type" value="Genomic_DNA"/>
</dbReference>
<dbReference type="Gene3D" id="3.40.109.40">
    <property type="match status" value="1"/>
</dbReference>
<name>A0ABR7T2H7_HELCL</name>
<accession>A0ABR7T2H7</accession>
<sequence>MPVYRFPLTHIDAAETRRYAGLARAGEAFPEEMITSACREGLLYAEGRAAWHSYSYDRNTATILANPTLSLAGQDIQKHLHEAEEVVILAATIGPAIEQATEKCFADGHYTKGLLLDAVGTTAVEMVADKANRMIEEEAARRGYRATWRYSPGYGDWDVSVQKALLPLAGPSGLAISVTEGFMLQPQKSITAVIGLIPRHGNLEATGDTESNEGKLKWANRESVSPVSSISSISTDKEKDVNDIKGDKLVCRKGCAACPKIDCIARKL</sequence>
<proteinExistence type="predicted"/>
<dbReference type="SUPFAM" id="SSF56507">
    <property type="entry name" value="Methionine synthase activation domain-like"/>
    <property type="match status" value="1"/>
</dbReference>
<keyword evidence="2" id="KW-1185">Reference proteome</keyword>